<dbReference type="Proteomes" id="UP001345013">
    <property type="component" value="Unassembled WGS sequence"/>
</dbReference>
<sequence>MDVHRFESWEGDALSEAPRDLERHQSGLVEKRRSEEEGKDAPLTELAVAPPVSDKPRPNSFERVENAARKSSQRDPSVNSDDGFLTEIVAPPPVDDHEDSKATGYTDSTGPGPSLEQGSDDEGHQSTAIEDKENDSPQPEPKSLQAWTEFVTIAWLIFFSLLGTLARLGVEAITTYPYAPFASTVLWANMGGSFFLGFLLEDRRLFRFTEETRQLSGDKKEEAHQRIDKRKKVLPLYIGLATGFCGSFTSYSTFILDAFLALSNRLTPASPTSPYHEINPQMIQSRNGGYSFMAVLAIIIIHPAVAISALEAGAHLAVGLECWLPSLPAHFITRYLDPLAVLLGLGSWIGAILLSIWPVNHNWRGRATMALVFAPLGVLLRFYLSRHLNARILGFPLGTLLVNILGTCILGMCYDLQHTRVIVGSVASGRANSCAVLDGVMQGFCGCATTVSTWVAELNGLRRRHAWFYGLSSISVALAFQVAIMGSVAWTTGFDDRCAVRV</sequence>
<protein>
    <submittedName>
        <fullName evidence="11">Uncharacterized protein</fullName>
    </submittedName>
</protein>
<feature type="transmembrane region" description="Helical" evidence="10">
    <location>
        <begin position="234"/>
        <end position="256"/>
    </location>
</feature>
<dbReference type="PANTHER" id="PTHR28259:SF1">
    <property type="entry name" value="FLUORIDE EXPORT PROTEIN 1-RELATED"/>
    <property type="match status" value="1"/>
</dbReference>
<evidence type="ECO:0000313" key="11">
    <source>
        <dbReference type="EMBL" id="KAK5074419.1"/>
    </source>
</evidence>
<keyword evidence="5 10" id="KW-1133">Transmembrane helix</keyword>
<evidence type="ECO:0000256" key="1">
    <source>
        <dbReference type="ARBA" id="ARBA00002598"/>
    </source>
</evidence>
<evidence type="ECO:0000256" key="10">
    <source>
        <dbReference type="SAM" id="Phobius"/>
    </source>
</evidence>
<comment type="catalytic activity">
    <reaction evidence="8">
        <text>fluoride(in) = fluoride(out)</text>
        <dbReference type="Rhea" id="RHEA:76159"/>
        <dbReference type="ChEBI" id="CHEBI:17051"/>
    </reaction>
    <physiologicalReaction direction="left-to-right" evidence="8">
        <dbReference type="Rhea" id="RHEA:76160"/>
    </physiologicalReaction>
</comment>
<evidence type="ECO:0000256" key="4">
    <source>
        <dbReference type="ARBA" id="ARBA00022692"/>
    </source>
</evidence>
<dbReference type="InterPro" id="IPR003691">
    <property type="entry name" value="FluC"/>
</dbReference>
<evidence type="ECO:0000256" key="8">
    <source>
        <dbReference type="ARBA" id="ARBA00035585"/>
    </source>
</evidence>
<feature type="transmembrane region" description="Helical" evidence="10">
    <location>
        <begin position="466"/>
        <end position="490"/>
    </location>
</feature>
<reference evidence="11 12" key="1">
    <citation type="submission" date="2023-08" db="EMBL/GenBank/DDBJ databases">
        <title>Black Yeasts Isolated from many extreme environments.</title>
        <authorList>
            <person name="Coleine C."/>
            <person name="Stajich J.E."/>
            <person name="Selbmann L."/>
        </authorList>
    </citation>
    <scope>NUCLEOTIDE SEQUENCE [LARGE SCALE GENOMIC DNA]</scope>
    <source>
        <strain evidence="11 12">CCFEE 5885</strain>
    </source>
</reference>
<keyword evidence="6 10" id="KW-0472">Membrane</keyword>
<name>A0ABR0JUI2_9EURO</name>
<evidence type="ECO:0000313" key="12">
    <source>
        <dbReference type="Proteomes" id="UP001345013"/>
    </source>
</evidence>
<feature type="transmembrane region" description="Helical" evidence="10">
    <location>
        <begin position="146"/>
        <end position="166"/>
    </location>
</feature>
<dbReference type="PANTHER" id="PTHR28259">
    <property type="entry name" value="FLUORIDE EXPORT PROTEIN 1-RELATED"/>
    <property type="match status" value="1"/>
</dbReference>
<dbReference type="Pfam" id="PF02537">
    <property type="entry name" value="CRCB"/>
    <property type="match status" value="2"/>
</dbReference>
<keyword evidence="12" id="KW-1185">Reference proteome</keyword>
<comment type="subcellular location">
    <subcellularLocation>
        <location evidence="2">Cell membrane</location>
        <topology evidence="2">Multi-pass membrane protein</topology>
    </subcellularLocation>
</comment>
<comment type="similarity">
    <text evidence="7">Belongs to the fluoride channel Fluc/FEX (TC 1.A.43) family.</text>
</comment>
<feature type="compositionally biased region" description="Basic and acidic residues" evidence="9">
    <location>
        <begin position="121"/>
        <end position="135"/>
    </location>
</feature>
<evidence type="ECO:0000256" key="2">
    <source>
        <dbReference type="ARBA" id="ARBA00004651"/>
    </source>
</evidence>
<gene>
    <name evidence="11" type="ORF">LTR24_010240</name>
</gene>
<feature type="transmembrane region" description="Helical" evidence="10">
    <location>
        <begin position="339"/>
        <end position="359"/>
    </location>
</feature>
<feature type="compositionally biased region" description="Basic and acidic residues" evidence="9">
    <location>
        <begin position="54"/>
        <end position="68"/>
    </location>
</feature>
<evidence type="ECO:0000256" key="6">
    <source>
        <dbReference type="ARBA" id="ARBA00023136"/>
    </source>
</evidence>
<evidence type="ECO:0000256" key="3">
    <source>
        <dbReference type="ARBA" id="ARBA00022475"/>
    </source>
</evidence>
<comment type="function">
    <text evidence="1">Fluoride channel required for the rapid expulsion of cytoplasmic fluoride.</text>
</comment>
<feature type="compositionally biased region" description="Basic and acidic residues" evidence="9">
    <location>
        <begin position="17"/>
        <end position="42"/>
    </location>
</feature>
<evidence type="ECO:0000256" key="5">
    <source>
        <dbReference type="ARBA" id="ARBA00022989"/>
    </source>
</evidence>
<proteinExistence type="inferred from homology"/>
<keyword evidence="4 10" id="KW-0812">Transmembrane</keyword>
<comment type="caution">
    <text evidence="11">The sequence shown here is derived from an EMBL/GenBank/DDBJ whole genome shotgun (WGS) entry which is preliminary data.</text>
</comment>
<feature type="transmembrane region" description="Helical" evidence="10">
    <location>
        <begin position="290"/>
        <end position="318"/>
    </location>
</feature>
<organism evidence="11 12">
    <name type="scientific">Lithohypha guttulata</name>
    <dbReference type="NCBI Taxonomy" id="1690604"/>
    <lineage>
        <taxon>Eukaryota</taxon>
        <taxon>Fungi</taxon>
        <taxon>Dikarya</taxon>
        <taxon>Ascomycota</taxon>
        <taxon>Pezizomycotina</taxon>
        <taxon>Eurotiomycetes</taxon>
        <taxon>Chaetothyriomycetidae</taxon>
        <taxon>Chaetothyriales</taxon>
        <taxon>Trichomeriaceae</taxon>
        <taxon>Lithohypha</taxon>
    </lineage>
</organism>
<dbReference type="EMBL" id="JAVRRG010000291">
    <property type="protein sequence ID" value="KAK5074419.1"/>
    <property type="molecule type" value="Genomic_DNA"/>
</dbReference>
<feature type="transmembrane region" description="Helical" evidence="10">
    <location>
        <begin position="365"/>
        <end position="384"/>
    </location>
</feature>
<keyword evidence="3" id="KW-1003">Cell membrane</keyword>
<feature type="region of interest" description="Disordered" evidence="9">
    <location>
        <begin position="1"/>
        <end position="142"/>
    </location>
</feature>
<accession>A0ABR0JUI2</accession>
<evidence type="ECO:0000256" key="9">
    <source>
        <dbReference type="SAM" id="MobiDB-lite"/>
    </source>
</evidence>
<evidence type="ECO:0000256" key="7">
    <source>
        <dbReference type="ARBA" id="ARBA00035120"/>
    </source>
</evidence>
<feature type="transmembrane region" description="Helical" evidence="10">
    <location>
        <begin position="178"/>
        <end position="200"/>
    </location>
</feature>